<dbReference type="PANTHER" id="PTHR38469">
    <property type="entry name" value="PERIPLASMIC PEPTIDASE SUBFAMILY S1B"/>
    <property type="match status" value="1"/>
</dbReference>
<dbReference type="GO" id="GO:0006508">
    <property type="term" value="P:proteolysis"/>
    <property type="evidence" value="ECO:0007669"/>
    <property type="project" value="UniProtKB-KW"/>
</dbReference>
<sequence>MTRFAVFTLTLFVGLGGITTMPVYSDEGMWLLNEPPTSILLTKYNFELTPEWLENARLSSIRFNNGGSGSFLSADGLIITNHHIGADALQKLSNKDRNLFRDGFYAKKQSEELKCNDLELNVLQEIVDVTQQVNDAVKPNMSPAEASAARRAAMSAIEKESTEKTKLRSDIVTLYQGGAYHLYRYKKYVDVRLVFAPEENIAHFGGDVDNFEYPRFCLDICFFRAYENDKPAQVKNYFKFNPNGPVENSLVFVTGHPGTTNRLETYDKLIHRRDVTLPINLSRLRMMEATLTQYSEKGPDERRQANNDLRRVANSRKAFSGQYAGLLDPTVLEEKKKQETNFQLRVKLDQGEEELDKFLKAQKRIADIQKEFTKFEKEYSMLERGDAFTSELFTIARHIVRLAEETAKPNSERLREYRDSNLESLKLQLFSPAPIHKDLEIQKLTASLTFFAEVFGRDAPIVQKILGGANPQKRATSIINRCKLFDPEFRKELVSQGVQGLDVTSDDMVQLARMVDADARTFRTLYEEEVEEPERQAFSELAKLRFKAFGKTVAPDATFTLRIAFGTVKGYETDAKENIPFHTTFEGLYSRATKLQNREPFELPKRWLEGKSKLDLKTPFNFVSTADTIGGNSGSPVLNEKGEFIGINFDRNRYGLVRNFLYTDVQARHIAVHSKGILEALKKLYDCQALVDEITR</sequence>
<reference evidence="7" key="1">
    <citation type="submission" date="2021-05" db="EMBL/GenBank/DDBJ databases">
        <title>Complete genome sequence of the cellulolytic planctomycete Telmatocola sphagniphila SP2T and characterization of the first cellulase from planctomycetes.</title>
        <authorList>
            <person name="Rakitin A.L."/>
            <person name="Beletsky A.V."/>
            <person name="Naumoff D.G."/>
            <person name="Kulichevskaya I.S."/>
            <person name="Mardanov A.V."/>
            <person name="Ravin N.V."/>
            <person name="Dedysh S.N."/>
        </authorList>
    </citation>
    <scope>NUCLEOTIDE SEQUENCE</scope>
    <source>
        <strain evidence="7">SP2T</strain>
    </source>
</reference>
<evidence type="ECO:0000256" key="5">
    <source>
        <dbReference type="ARBA" id="ARBA00022801"/>
    </source>
</evidence>
<evidence type="ECO:0000256" key="1">
    <source>
        <dbReference type="ARBA" id="ARBA00010491"/>
    </source>
</evidence>
<dbReference type="RefSeq" id="WP_213495157.1">
    <property type="nucleotide sequence ID" value="NZ_CP074694.1"/>
</dbReference>
<keyword evidence="3 6" id="KW-0645">Protease</keyword>
<dbReference type="EMBL" id="CP074694">
    <property type="protein sequence ID" value="QVL31276.1"/>
    <property type="molecule type" value="Genomic_DNA"/>
</dbReference>
<dbReference type="Proteomes" id="UP000676194">
    <property type="component" value="Chromosome"/>
</dbReference>
<keyword evidence="4" id="KW-0732">Signal</keyword>
<dbReference type="PANTHER" id="PTHR38469:SF1">
    <property type="entry name" value="PERIPLASMIC PEPTIDASE SUBFAMILY S1B"/>
    <property type="match status" value="1"/>
</dbReference>
<keyword evidence="2 6" id="KW-0031">Aminopeptidase</keyword>
<evidence type="ECO:0000313" key="8">
    <source>
        <dbReference type="Proteomes" id="UP000676194"/>
    </source>
</evidence>
<dbReference type="SUPFAM" id="SSF50494">
    <property type="entry name" value="Trypsin-like serine proteases"/>
    <property type="match status" value="1"/>
</dbReference>
<dbReference type="EC" id="3.4.14.-" evidence="6"/>
<dbReference type="Pfam" id="PF10459">
    <property type="entry name" value="Peptidase_S46"/>
    <property type="match status" value="1"/>
</dbReference>
<dbReference type="GO" id="GO:0008239">
    <property type="term" value="F:dipeptidyl-peptidase activity"/>
    <property type="evidence" value="ECO:0007669"/>
    <property type="project" value="UniProtKB-UniRule"/>
</dbReference>
<dbReference type="GO" id="GO:0070009">
    <property type="term" value="F:serine-type aminopeptidase activity"/>
    <property type="evidence" value="ECO:0007669"/>
    <property type="project" value="UniProtKB-UniRule"/>
</dbReference>
<keyword evidence="5 6" id="KW-0378">Hydrolase</keyword>
<evidence type="ECO:0000313" key="7">
    <source>
        <dbReference type="EMBL" id="QVL31276.1"/>
    </source>
</evidence>
<gene>
    <name evidence="7" type="ORF">KIH39_20875</name>
</gene>
<evidence type="ECO:0000256" key="6">
    <source>
        <dbReference type="RuleBase" id="RU366067"/>
    </source>
</evidence>
<keyword evidence="6" id="KW-0720">Serine protease</keyword>
<dbReference type="InterPro" id="IPR043504">
    <property type="entry name" value="Peptidase_S1_PA_chymotrypsin"/>
</dbReference>
<protein>
    <recommendedName>
        <fullName evidence="6">Dipeptidyl-peptidase</fullName>
        <ecNumber evidence="6">3.4.14.-</ecNumber>
    </recommendedName>
</protein>
<proteinExistence type="inferred from homology"/>
<dbReference type="InterPro" id="IPR019500">
    <property type="entry name" value="Pep_S46"/>
</dbReference>
<organism evidence="7 8">
    <name type="scientific">Telmatocola sphagniphila</name>
    <dbReference type="NCBI Taxonomy" id="1123043"/>
    <lineage>
        <taxon>Bacteria</taxon>
        <taxon>Pseudomonadati</taxon>
        <taxon>Planctomycetota</taxon>
        <taxon>Planctomycetia</taxon>
        <taxon>Gemmatales</taxon>
        <taxon>Gemmataceae</taxon>
    </lineage>
</organism>
<dbReference type="GO" id="GO:0043171">
    <property type="term" value="P:peptide catabolic process"/>
    <property type="evidence" value="ECO:0007669"/>
    <property type="project" value="UniProtKB-UniRule"/>
</dbReference>
<name>A0A8E6B3Y8_9BACT</name>
<comment type="function">
    <text evidence="6">Catalyzes the removal of dipeptides from the N-terminus of oligopeptides.</text>
</comment>
<dbReference type="InterPro" id="IPR009003">
    <property type="entry name" value="Peptidase_S1_PA"/>
</dbReference>
<dbReference type="KEGG" id="tsph:KIH39_20875"/>
<dbReference type="Gene3D" id="2.40.10.10">
    <property type="entry name" value="Trypsin-like serine proteases"/>
    <property type="match status" value="1"/>
</dbReference>
<evidence type="ECO:0000256" key="2">
    <source>
        <dbReference type="ARBA" id="ARBA00022438"/>
    </source>
</evidence>
<evidence type="ECO:0000256" key="4">
    <source>
        <dbReference type="ARBA" id="ARBA00022729"/>
    </source>
</evidence>
<keyword evidence="8" id="KW-1185">Reference proteome</keyword>
<dbReference type="AlphaFoldDB" id="A0A8E6B3Y8"/>
<comment type="similarity">
    <text evidence="1 6">Belongs to the peptidase S46 family.</text>
</comment>
<evidence type="ECO:0000256" key="3">
    <source>
        <dbReference type="ARBA" id="ARBA00022670"/>
    </source>
</evidence>
<accession>A0A8E6B3Y8</accession>